<organism evidence="2 3">
    <name type="scientific">Candidatus Mesenet longicola</name>
    <dbReference type="NCBI Taxonomy" id="1892558"/>
    <lineage>
        <taxon>Bacteria</taxon>
        <taxon>Pseudomonadati</taxon>
        <taxon>Pseudomonadota</taxon>
        <taxon>Alphaproteobacteria</taxon>
        <taxon>Rickettsiales</taxon>
        <taxon>Anaplasmataceae</taxon>
        <taxon>Candidatus Mesenet</taxon>
    </lineage>
</organism>
<feature type="transmembrane region" description="Helical" evidence="1">
    <location>
        <begin position="43"/>
        <end position="62"/>
    </location>
</feature>
<feature type="transmembrane region" description="Helical" evidence="1">
    <location>
        <begin position="12"/>
        <end position="31"/>
    </location>
</feature>
<dbReference type="Proteomes" id="UP000637906">
    <property type="component" value="Unassembled WGS sequence"/>
</dbReference>
<dbReference type="EMBL" id="BNGU01000069">
    <property type="protein sequence ID" value="GHM60079.1"/>
    <property type="molecule type" value="Genomic_DNA"/>
</dbReference>
<name>A0A8J3MMM1_9RICK</name>
<keyword evidence="1" id="KW-1133">Transmembrane helix</keyword>
<sequence length="85" mass="9005">MKAELTLNEKSLLYGTLTTLAFLGIAATLYFSSSKQSAQTFAIILTALLIPGALIAGLMPYWCAEPSYDLSGAGVITTESENKAK</sequence>
<protein>
    <submittedName>
        <fullName evidence="2">Uncharacterized protein</fullName>
    </submittedName>
</protein>
<reference evidence="2 3" key="1">
    <citation type="journal article" date="2021" name="Microb. Ecol.">
        <title>Candidatus Mesenet longicola: Novel Endosymbionts of Brontispa longissima that Induce Cytoplasmic Incompatibility.</title>
        <authorList>
            <person name="Takano S."/>
            <person name="Gotoh Y."/>
            <person name="Hayashi T."/>
        </authorList>
    </citation>
    <scope>NUCLEOTIDE SEQUENCE [LARGE SCALE GENOMIC DNA]</scope>
    <source>
        <strain evidence="2">L5</strain>
    </source>
</reference>
<evidence type="ECO:0000313" key="3">
    <source>
        <dbReference type="Proteomes" id="UP000637906"/>
    </source>
</evidence>
<accession>A0A8J3MMM1</accession>
<gene>
    <name evidence="2" type="ORF">sL5_10720</name>
</gene>
<keyword evidence="3" id="KW-1185">Reference proteome</keyword>
<evidence type="ECO:0000313" key="2">
    <source>
        <dbReference type="EMBL" id="GHM60079.1"/>
    </source>
</evidence>
<evidence type="ECO:0000256" key="1">
    <source>
        <dbReference type="SAM" id="Phobius"/>
    </source>
</evidence>
<keyword evidence="1" id="KW-0472">Membrane</keyword>
<proteinExistence type="predicted"/>
<dbReference type="AlphaFoldDB" id="A0A8J3MMM1"/>
<comment type="caution">
    <text evidence="2">The sequence shown here is derived from an EMBL/GenBank/DDBJ whole genome shotgun (WGS) entry which is preliminary data.</text>
</comment>
<keyword evidence="1" id="KW-0812">Transmembrane</keyword>